<dbReference type="InterPro" id="IPR003781">
    <property type="entry name" value="CoA-bd"/>
</dbReference>
<dbReference type="InterPro" id="IPR032875">
    <property type="entry name" value="Succ_CoA_lig_flav_dom"/>
</dbReference>
<dbReference type="PANTHER" id="PTHR43334:SF2">
    <property type="entry name" value="ACETATE--COA LIGASE [ADP-FORMING]"/>
    <property type="match status" value="1"/>
</dbReference>
<evidence type="ECO:0000259" key="4">
    <source>
        <dbReference type="SMART" id="SM00881"/>
    </source>
</evidence>
<dbReference type="AlphaFoldDB" id="A0A1F2WMT3"/>
<evidence type="ECO:0000256" key="3">
    <source>
        <dbReference type="ARBA" id="ARBA00022840"/>
    </source>
</evidence>
<dbReference type="STRING" id="1797197.A2Y75_01160"/>
<keyword evidence="3" id="KW-0067">ATP-binding</keyword>
<dbReference type="Pfam" id="PF19045">
    <property type="entry name" value="Ligase_CoA_2"/>
    <property type="match status" value="1"/>
</dbReference>
<comment type="caution">
    <text evidence="5">The sequence shown here is derived from an EMBL/GenBank/DDBJ whole genome shotgun (WGS) entry which is preliminary data.</text>
</comment>
<evidence type="ECO:0000313" key="5">
    <source>
        <dbReference type="EMBL" id="OFW58158.1"/>
    </source>
</evidence>
<dbReference type="InterPro" id="IPR043938">
    <property type="entry name" value="Ligase_CoA_dom"/>
</dbReference>
<dbReference type="Gene3D" id="3.40.50.720">
    <property type="entry name" value="NAD(P)-binding Rossmann-like Domain"/>
    <property type="match status" value="1"/>
</dbReference>
<dbReference type="SMART" id="SM00881">
    <property type="entry name" value="CoA_binding"/>
    <property type="match status" value="1"/>
</dbReference>
<dbReference type="InterPro" id="IPR051538">
    <property type="entry name" value="Acyl-CoA_Synth/Transferase"/>
</dbReference>
<sequence>MAKNLDKVFKPKSIAMIGASNKPAKWGSFLLINLLAGGYPRENVYPINPKEKEIHTLPAYPSLEALPVVPDLAIITTPASTVPGIIEECAKSGIKDAVVISSNFSEAGEEGTRLEQELIAVAKKHDMQLVGPNTMGIVNAEKSLFAVGAPMQLHAGKISFISQSGNVGANMLGWTMNQGIGFAKFVGSGNEAILHAEDYIDYLGEDPETGLILAYLEGVDDGRRFLEIVSRTTMQKPVIVLKSGRTEAGGKAAMSHTGSLAGSDEIYDAAFKQAGAIRADTSQDMLDLAKSFERLPLPRGDRIGVVTLGGGWGVLATDAITPAGLHLADLDEDVMAVCNELLPPFWSHGNPIDLVGNIYMDTHLAILEAMAKSSQVDAMIALGSLGTGTIIGLTVLVSQNLIMEMSEDTLKGFFVELKDRNTRFLTGAKELMRTYEKPIIFVEMQFIGDDSLRDLEAGDVAIFTAPEKAAVILAKMLEYRRYLDRKAL</sequence>
<evidence type="ECO:0000256" key="1">
    <source>
        <dbReference type="ARBA" id="ARBA00022598"/>
    </source>
</evidence>
<accession>A0A1F2WMT3</accession>
<dbReference type="EMBL" id="MELK01000026">
    <property type="protein sequence ID" value="OFW58158.1"/>
    <property type="molecule type" value="Genomic_DNA"/>
</dbReference>
<name>A0A1F2WMT3_9ACTN</name>
<feature type="domain" description="CoA-binding" evidence="4">
    <location>
        <begin position="8"/>
        <end position="104"/>
    </location>
</feature>
<dbReference type="SUPFAM" id="SSF51735">
    <property type="entry name" value="NAD(P)-binding Rossmann-fold domains"/>
    <property type="match status" value="1"/>
</dbReference>
<dbReference type="InterPro" id="IPR016102">
    <property type="entry name" value="Succinyl-CoA_synth-like"/>
</dbReference>
<evidence type="ECO:0000313" key="6">
    <source>
        <dbReference type="Proteomes" id="UP000177876"/>
    </source>
</evidence>
<organism evidence="5 6">
    <name type="scientific">Candidatus Solincola sediminis</name>
    <dbReference type="NCBI Taxonomy" id="1797199"/>
    <lineage>
        <taxon>Bacteria</taxon>
        <taxon>Bacillati</taxon>
        <taxon>Actinomycetota</taxon>
        <taxon>Candidatus Geothermincolia</taxon>
        <taxon>Candidatus Geothermincolales</taxon>
        <taxon>Candidatus Geothermincolaceae</taxon>
        <taxon>Candidatus Solincola</taxon>
    </lineage>
</organism>
<gene>
    <name evidence="5" type="ORF">A2Y75_01160</name>
</gene>
<dbReference type="PANTHER" id="PTHR43334">
    <property type="entry name" value="ACETATE--COA LIGASE [ADP-FORMING]"/>
    <property type="match status" value="1"/>
</dbReference>
<dbReference type="InterPro" id="IPR036291">
    <property type="entry name" value="NAD(P)-bd_dom_sf"/>
</dbReference>
<dbReference type="Gene3D" id="3.40.50.261">
    <property type="entry name" value="Succinyl-CoA synthetase domains"/>
    <property type="match status" value="2"/>
</dbReference>
<dbReference type="Pfam" id="PF13607">
    <property type="entry name" value="Succ_CoA_lig"/>
    <property type="match status" value="1"/>
</dbReference>
<dbReference type="GO" id="GO:0043758">
    <property type="term" value="F:acetate-CoA ligase (ADP-forming) activity"/>
    <property type="evidence" value="ECO:0007669"/>
    <property type="project" value="InterPro"/>
</dbReference>
<reference evidence="5 6" key="1">
    <citation type="journal article" date="2016" name="Nat. Commun.">
        <title>Thousands of microbial genomes shed light on interconnected biogeochemical processes in an aquifer system.</title>
        <authorList>
            <person name="Anantharaman K."/>
            <person name="Brown C.T."/>
            <person name="Hug L.A."/>
            <person name="Sharon I."/>
            <person name="Castelle C.J."/>
            <person name="Probst A.J."/>
            <person name="Thomas B.C."/>
            <person name="Singh A."/>
            <person name="Wilkins M.J."/>
            <person name="Karaoz U."/>
            <person name="Brodie E.L."/>
            <person name="Williams K.H."/>
            <person name="Hubbard S.S."/>
            <person name="Banfield J.F."/>
        </authorList>
    </citation>
    <scope>NUCLEOTIDE SEQUENCE [LARGE SCALE GENOMIC DNA]</scope>
</reference>
<keyword evidence="2" id="KW-0547">Nucleotide-binding</keyword>
<dbReference type="Proteomes" id="UP000177876">
    <property type="component" value="Unassembled WGS sequence"/>
</dbReference>
<protein>
    <recommendedName>
        <fullName evidence="4">CoA-binding domain-containing protein</fullName>
    </recommendedName>
</protein>
<proteinExistence type="predicted"/>
<dbReference type="SUPFAM" id="SSF52210">
    <property type="entry name" value="Succinyl-CoA synthetase domains"/>
    <property type="match status" value="2"/>
</dbReference>
<keyword evidence="1" id="KW-0436">Ligase</keyword>
<evidence type="ECO:0000256" key="2">
    <source>
        <dbReference type="ARBA" id="ARBA00022741"/>
    </source>
</evidence>
<dbReference type="Pfam" id="PF13380">
    <property type="entry name" value="CoA_binding_2"/>
    <property type="match status" value="1"/>
</dbReference>
<dbReference type="GO" id="GO:0005524">
    <property type="term" value="F:ATP binding"/>
    <property type="evidence" value="ECO:0007669"/>
    <property type="project" value="UniProtKB-KW"/>
</dbReference>